<gene>
    <name evidence="2" type="ORF">DM02DRAFT_635980</name>
</gene>
<reference evidence="2 3" key="1">
    <citation type="journal article" date="2018" name="Sci. Rep.">
        <title>Comparative genomics provides insights into the lifestyle and reveals functional heterogeneity of dark septate endophytic fungi.</title>
        <authorList>
            <person name="Knapp D.G."/>
            <person name="Nemeth J.B."/>
            <person name="Barry K."/>
            <person name="Hainaut M."/>
            <person name="Henrissat B."/>
            <person name="Johnson J."/>
            <person name="Kuo A."/>
            <person name="Lim J.H.P."/>
            <person name="Lipzen A."/>
            <person name="Nolan M."/>
            <person name="Ohm R.A."/>
            <person name="Tamas L."/>
            <person name="Grigoriev I.V."/>
            <person name="Spatafora J.W."/>
            <person name="Nagy L.G."/>
            <person name="Kovacs G.M."/>
        </authorList>
    </citation>
    <scope>NUCLEOTIDE SEQUENCE [LARGE SCALE GENOMIC DNA]</scope>
    <source>
        <strain evidence="2 3">DSE2036</strain>
    </source>
</reference>
<dbReference type="EMBL" id="KZ805812">
    <property type="protein sequence ID" value="PVH91639.1"/>
    <property type="molecule type" value="Genomic_DNA"/>
</dbReference>
<dbReference type="AlphaFoldDB" id="A0A2V1D1Y2"/>
<evidence type="ECO:0000313" key="2">
    <source>
        <dbReference type="EMBL" id="PVH91639.1"/>
    </source>
</evidence>
<feature type="region of interest" description="Disordered" evidence="1">
    <location>
        <begin position="1"/>
        <end position="75"/>
    </location>
</feature>
<name>A0A2V1D1Y2_9PLEO</name>
<accession>A0A2V1D1Y2</accession>
<evidence type="ECO:0000256" key="1">
    <source>
        <dbReference type="SAM" id="MobiDB-lite"/>
    </source>
</evidence>
<feature type="compositionally biased region" description="Pro residues" evidence="1">
    <location>
        <begin position="7"/>
        <end position="19"/>
    </location>
</feature>
<feature type="compositionally biased region" description="Acidic residues" evidence="1">
    <location>
        <begin position="44"/>
        <end position="53"/>
    </location>
</feature>
<organism evidence="2 3">
    <name type="scientific">Periconia macrospinosa</name>
    <dbReference type="NCBI Taxonomy" id="97972"/>
    <lineage>
        <taxon>Eukaryota</taxon>
        <taxon>Fungi</taxon>
        <taxon>Dikarya</taxon>
        <taxon>Ascomycota</taxon>
        <taxon>Pezizomycotina</taxon>
        <taxon>Dothideomycetes</taxon>
        <taxon>Pleosporomycetidae</taxon>
        <taxon>Pleosporales</taxon>
        <taxon>Massarineae</taxon>
        <taxon>Periconiaceae</taxon>
        <taxon>Periconia</taxon>
    </lineage>
</organism>
<sequence length="189" mass="20382">MSNLSSPPSPLPELSPSPSPSTEWVDFEATLPDGRPATPAIVDSDGEDSDGQSDCELPSTNTSRDASPVDLHDPVVGNRLGYPCSRRVNLPHGKVIELDLGRLHEPDDVPCRHEPLSEETHREDAGPAEDFIGEEPMYYEVLVRNNCCNACRALSHSDGRDAKIHRGAVAIGSESQTDDGVAMEEVSRG</sequence>
<dbReference type="Proteomes" id="UP000244855">
    <property type="component" value="Unassembled WGS sequence"/>
</dbReference>
<proteinExistence type="predicted"/>
<protein>
    <submittedName>
        <fullName evidence="2">Uncharacterized protein</fullName>
    </submittedName>
</protein>
<evidence type="ECO:0000313" key="3">
    <source>
        <dbReference type="Proteomes" id="UP000244855"/>
    </source>
</evidence>
<keyword evidence="3" id="KW-1185">Reference proteome</keyword>